<reference evidence="2 3" key="1">
    <citation type="submission" date="2020-08" db="EMBL/GenBank/DDBJ databases">
        <title>Genome public.</title>
        <authorList>
            <person name="Liu C."/>
            <person name="Sun Q."/>
        </authorList>
    </citation>
    <scope>NUCLEOTIDE SEQUENCE [LARGE SCALE GENOMIC DNA]</scope>
    <source>
        <strain evidence="2 3">NSJ-26</strain>
    </source>
</reference>
<dbReference type="InterPro" id="IPR013823">
    <property type="entry name" value="Ribosomal_bL12_C"/>
</dbReference>
<dbReference type="RefSeq" id="WP_249324289.1">
    <property type="nucleotide sequence ID" value="NZ_JACRTK010000004.1"/>
</dbReference>
<dbReference type="Pfam" id="PF00542">
    <property type="entry name" value="Ribosomal_L12"/>
    <property type="match status" value="1"/>
</dbReference>
<evidence type="ECO:0000259" key="1">
    <source>
        <dbReference type="Pfam" id="PF00542"/>
    </source>
</evidence>
<evidence type="ECO:0000313" key="3">
    <source>
        <dbReference type="Proteomes" id="UP000601522"/>
    </source>
</evidence>
<proteinExistence type="predicted"/>
<dbReference type="AlphaFoldDB" id="A0A926F3W7"/>
<dbReference type="SUPFAM" id="SSF54736">
    <property type="entry name" value="ClpS-like"/>
    <property type="match status" value="1"/>
</dbReference>
<feature type="domain" description="Large ribosomal subunit protein bL12 C-terminal" evidence="1">
    <location>
        <begin position="59"/>
        <end position="88"/>
    </location>
</feature>
<dbReference type="GO" id="GO:0006412">
    <property type="term" value="P:translation"/>
    <property type="evidence" value="ECO:0007669"/>
    <property type="project" value="InterPro"/>
</dbReference>
<dbReference type="InterPro" id="IPR014719">
    <property type="entry name" value="Ribosomal_bL12_C/ClpS-like"/>
</dbReference>
<evidence type="ECO:0000313" key="2">
    <source>
        <dbReference type="EMBL" id="MBC8591424.1"/>
    </source>
</evidence>
<dbReference type="Proteomes" id="UP000601522">
    <property type="component" value="Unassembled WGS sequence"/>
</dbReference>
<organism evidence="2 3">
    <name type="scientific">Wansuia hejianensis</name>
    <dbReference type="NCBI Taxonomy" id="2763667"/>
    <lineage>
        <taxon>Bacteria</taxon>
        <taxon>Bacillati</taxon>
        <taxon>Bacillota</taxon>
        <taxon>Clostridia</taxon>
        <taxon>Lachnospirales</taxon>
        <taxon>Lachnospiraceae</taxon>
        <taxon>Wansuia</taxon>
    </lineage>
</organism>
<name>A0A926F3W7_9FIRM</name>
<dbReference type="EMBL" id="JACRTK010000004">
    <property type="protein sequence ID" value="MBC8591424.1"/>
    <property type="molecule type" value="Genomic_DNA"/>
</dbReference>
<keyword evidence="3" id="KW-1185">Reference proteome</keyword>
<sequence>MDYMIGILLLFMILSINSLQSSINRLNQKLNKIANHIGLEETSLLNIKPELKNELLDLVNQNKKVKAIKRLRDATGVELIEAKEYVDKL</sequence>
<accession>A0A926F3W7</accession>
<comment type="caution">
    <text evidence="2">The sequence shown here is derived from an EMBL/GenBank/DDBJ whole genome shotgun (WGS) entry which is preliminary data.</text>
</comment>
<dbReference type="GO" id="GO:0003735">
    <property type="term" value="F:structural constituent of ribosome"/>
    <property type="evidence" value="ECO:0007669"/>
    <property type="project" value="InterPro"/>
</dbReference>
<gene>
    <name evidence="2" type="ORF">H8689_09905</name>
</gene>
<protein>
    <recommendedName>
        <fullName evidence="1">Large ribosomal subunit protein bL12 C-terminal domain-containing protein</fullName>
    </recommendedName>
</protein>
<dbReference type="Gene3D" id="3.30.1390.10">
    <property type="match status" value="1"/>
</dbReference>